<comment type="caution">
    <text evidence="1">The sequence shown here is derived from an EMBL/GenBank/DDBJ whole genome shotgun (WGS) entry which is preliminary data.</text>
</comment>
<accession>A0ABR0MWL4</accession>
<protein>
    <submittedName>
        <fullName evidence="1">Uncharacterized protein</fullName>
    </submittedName>
</protein>
<dbReference type="PANTHER" id="PTHR35317:SF11">
    <property type="entry name" value="CCHC-TYPE DOMAIN-CONTAINING PROTEIN"/>
    <property type="match status" value="1"/>
</dbReference>
<dbReference type="Proteomes" id="UP001358586">
    <property type="component" value="Chromosome 12"/>
</dbReference>
<name>A0ABR0MWL4_GOSAR</name>
<keyword evidence="2" id="KW-1185">Reference proteome</keyword>
<sequence length="82" mass="9759">MKILNLIREFELQKMNDSETVEEYFDKLLVQKILLTVPEKIEVIISSLENTKDMLKEQNLQQTLWKKGSSTFQMLEKVRQTI</sequence>
<evidence type="ECO:0000313" key="1">
    <source>
        <dbReference type="EMBL" id="KAK5777469.1"/>
    </source>
</evidence>
<organism evidence="1 2">
    <name type="scientific">Gossypium arboreum</name>
    <name type="common">Tree cotton</name>
    <name type="synonym">Gossypium nanking</name>
    <dbReference type="NCBI Taxonomy" id="29729"/>
    <lineage>
        <taxon>Eukaryota</taxon>
        <taxon>Viridiplantae</taxon>
        <taxon>Streptophyta</taxon>
        <taxon>Embryophyta</taxon>
        <taxon>Tracheophyta</taxon>
        <taxon>Spermatophyta</taxon>
        <taxon>Magnoliopsida</taxon>
        <taxon>eudicotyledons</taxon>
        <taxon>Gunneridae</taxon>
        <taxon>Pentapetalae</taxon>
        <taxon>rosids</taxon>
        <taxon>malvids</taxon>
        <taxon>Malvales</taxon>
        <taxon>Malvaceae</taxon>
        <taxon>Malvoideae</taxon>
        <taxon>Gossypium</taxon>
    </lineage>
</organism>
<evidence type="ECO:0000313" key="2">
    <source>
        <dbReference type="Proteomes" id="UP001358586"/>
    </source>
</evidence>
<gene>
    <name evidence="1" type="ORF">PVK06_045436</name>
</gene>
<dbReference type="EMBL" id="JARKNE010000012">
    <property type="protein sequence ID" value="KAK5777469.1"/>
    <property type="molecule type" value="Genomic_DNA"/>
</dbReference>
<proteinExistence type="predicted"/>
<reference evidence="1 2" key="1">
    <citation type="submission" date="2023-03" db="EMBL/GenBank/DDBJ databases">
        <title>WGS of Gossypium arboreum.</title>
        <authorList>
            <person name="Yu D."/>
        </authorList>
    </citation>
    <scope>NUCLEOTIDE SEQUENCE [LARGE SCALE GENOMIC DNA]</scope>
    <source>
        <tissue evidence="1">Leaf</tissue>
    </source>
</reference>
<dbReference type="PANTHER" id="PTHR35317">
    <property type="entry name" value="OS04G0629600 PROTEIN"/>
    <property type="match status" value="1"/>
</dbReference>